<keyword evidence="7" id="KW-1185">Reference proteome</keyword>
<evidence type="ECO:0000313" key="6">
    <source>
        <dbReference type="EMBL" id="PWA51478.1"/>
    </source>
</evidence>
<comment type="caution">
    <text evidence="6">The sequence shown here is derived from an EMBL/GenBank/DDBJ whole genome shotgun (WGS) entry which is preliminary data.</text>
</comment>
<comment type="similarity">
    <text evidence="3">Belongs to the PMEI family.</text>
</comment>
<dbReference type="Gene3D" id="1.20.140.40">
    <property type="entry name" value="Invertase/pectin methylesterase inhibitor family protein"/>
    <property type="match status" value="1"/>
</dbReference>
<keyword evidence="2" id="KW-1015">Disulfide bond</keyword>
<protein>
    <submittedName>
        <fullName evidence="6">Pectinesterase inhibitor</fullName>
    </submittedName>
</protein>
<evidence type="ECO:0000313" key="7">
    <source>
        <dbReference type="Proteomes" id="UP000245207"/>
    </source>
</evidence>
<dbReference type="Pfam" id="PF04043">
    <property type="entry name" value="PMEI"/>
    <property type="match status" value="1"/>
</dbReference>
<dbReference type="NCBIfam" id="TIGR01614">
    <property type="entry name" value="PME_inhib"/>
    <property type="match status" value="1"/>
</dbReference>
<evidence type="ECO:0000256" key="4">
    <source>
        <dbReference type="SAM" id="SignalP"/>
    </source>
</evidence>
<evidence type="ECO:0000256" key="2">
    <source>
        <dbReference type="ARBA" id="ARBA00023157"/>
    </source>
</evidence>
<dbReference type="InterPro" id="IPR035513">
    <property type="entry name" value="Invertase/methylesterase_inhib"/>
</dbReference>
<dbReference type="PANTHER" id="PTHR35357">
    <property type="entry name" value="OS02G0537100 PROTEIN"/>
    <property type="match status" value="1"/>
</dbReference>
<dbReference type="Proteomes" id="UP000245207">
    <property type="component" value="Unassembled WGS sequence"/>
</dbReference>
<feature type="chain" id="PRO_5015688327" evidence="4">
    <location>
        <begin position="24"/>
        <end position="170"/>
    </location>
</feature>
<dbReference type="SUPFAM" id="SSF101148">
    <property type="entry name" value="Plant invertase/pectin methylesterase inhibitor"/>
    <property type="match status" value="1"/>
</dbReference>
<dbReference type="SMART" id="SM00856">
    <property type="entry name" value="PMEI"/>
    <property type="match status" value="1"/>
</dbReference>
<accession>A0A2U1LR51</accession>
<dbReference type="GO" id="GO:0004857">
    <property type="term" value="F:enzyme inhibitor activity"/>
    <property type="evidence" value="ECO:0007669"/>
    <property type="project" value="InterPro"/>
</dbReference>
<gene>
    <name evidence="6" type="ORF">CTI12_AA463380</name>
</gene>
<dbReference type="EMBL" id="PKPP01008147">
    <property type="protein sequence ID" value="PWA51478.1"/>
    <property type="molecule type" value="Genomic_DNA"/>
</dbReference>
<evidence type="ECO:0000256" key="1">
    <source>
        <dbReference type="ARBA" id="ARBA00022729"/>
    </source>
</evidence>
<organism evidence="6 7">
    <name type="scientific">Artemisia annua</name>
    <name type="common">Sweet wormwood</name>
    <dbReference type="NCBI Taxonomy" id="35608"/>
    <lineage>
        <taxon>Eukaryota</taxon>
        <taxon>Viridiplantae</taxon>
        <taxon>Streptophyta</taxon>
        <taxon>Embryophyta</taxon>
        <taxon>Tracheophyta</taxon>
        <taxon>Spermatophyta</taxon>
        <taxon>Magnoliopsida</taxon>
        <taxon>eudicotyledons</taxon>
        <taxon>Gunneridae</taxon>
        <taxon>Pentapetalae</taxon>
        <taxon>asterids</taxon>
        <taxon>campanulids</taxon>
        <taxon>Asterales</taxon>
        <taxon>Asteraceae</taxon>
        <taxon>Asteroideae</taxon>
        <taxon>Anthemideae</taxon>
        <taxon>Artemisiinae</taxon>
        <taxon>Artemisia</taxon>
    </lineage>
</organism>
<proteinExistence type="inferred from homology"/>
<dbReference type="AlphaFoldDB" id="A0A2U1LR51"/>
<keyword evidence="1 4" id="KW-0732">Signal</keyword>
<evidence type="ECO:0000256" key="3">
    <source>
        <dbReference type="ARBA" id="ARBA00038471"/>
    </source>
</evidence>
<reference evidence="6 7" key="1">
    <citation type="journal article" date="2018" name="Mol. Plant">
        <title>The genome of Artemisia annua provides insight into the evolution of Asteraceae family and artemisinin biosynthesis.</title>
        <authorList>
            <person name="Shen Q."/>
            <person name="Zhang L."/>
            <person name="Liao Z."/>
            <person name="Wang S."/>
            <person name="Yan T."/>
            <person name="Shi P."/>
            <person name="Liu M."/>
            <person name="Fu X."/>
            <person name="Pan Q."/>
            <person name="Wang Y."/>
            <person name="Lv Z."/>
            <person name="Lu X."/>
            <person name="Zhang F."/>
            <person name="Jiang W."/>
            <person name="Ma Y."/>
            <person name="Chen M."/>
            <person name="Hao X."/>
            <person name="Li L."/>
            <person name="Tang Y."/>
            <person name="Lv G."/>
            <person name="Zhou Y."/>
            <person name="Sun X."/>
            <person name="Brodelius P.E."/>
            <person name="Rose J.K.C."/>
            <person name="Tang K."/>
        </authorList>
    </citation>
    <scope>NUCLEOTIDE SEQUENCE [LARGE SCALE GENOMIC DNA]</scope>
    <source>
        <strain evidence="7">cv. Huhao1</strain>
        <tissue evidence="6">Leaf</tissue>
    </source>
</reference>
<name>A0A2U1LR51_ARTAN</name>
<evidence type="ECO:0000259" key="5">
    <source>
        <dbReference type="SMART" id="SM00856"/>
    </source>
</evidence>
<sequence length="170" mass="19408">MHKYLCLSLFILLLLQTPFLVIGDKKLIEHSCEITEYYDLCIATLMANHTSLEADLKGLTLILLDVIKDKGYKTLEKVKSLNKTNPEWYEPLYECNFQYKAVVDDDVPGAIKGVNERRHQLARDGMTDTTIKSQACEEGFMRRSLPLPLTELNTIVHNLAYLTINFVGLL</sequence>
<dbReference type="OrthoDB" id="1918674at2759"/>
<feature type="signal peptide" evidence="4">
    <location>
        <begin position="1"/>
        <end position="23"/>
    </location>
</feature>
<feature type="domain" description="Pectinesterase inhibitor" evidence="5">
    <location>
        <begin position="23"/>
        <end position="166"/>
    </location>
</feature>
<dbReference type="InterPro" id="IPR006501">
    <property type="entry name" value="Pectinesterase_inhib_dom"/>
</dbReference>
<dbReference type="PANTHER" id="PTHR35357:SF17">
    <property type="entry name" value="PECTINESTERASE INHIBITOR 12"/>
    <property type="match status" value="1"/>
</dbReference>